<dbReference type="AlphaFoldDB" id="A0A4Y2AKZ6"/>
<name>A0A4Y2AKZ6_ARAVE</name>
<evidence type="ECO:0000313" key="1">
    <source>
        <dbReference type="EMBL" id="GBL79909.1"/>
    </source>
</evidence>
<evidence type="ECO:0000313" key="2">
    <source>
        <dbReference type="Proteomes" id="UP000499080"/>
    </source>
</evidence>
<dbReference type="EMBL" id="BGPR01000020">
    <property type="protein sequence ID" value="GBL79909.1"/>
    <property type="molecule type" value="Genomic_DNA"/>
</dbReference>
<dbReference type="OrthoDB" id="6449114at2759"/>
<protein>
    <submittedName>
        <fullName evidence="1">Uncharacterized protein</fullName>
    </submittedName>
</protein>
<proteinExistence type="predicted"/>
<comment type="caution">
    <text evidence="1">The sequence shown here is derived from an EMBL/GenBank/DDBJ whole genome shotgun (WGS) entry which is preliminary data.</text>
</comment>
<sequence length="175" mass="20071">MEAPCKPPTTIQWSFTEAPSNRSLQSPMAGIPKLFSLEYPLIRLFIFAYPILSYPPPPTIRLCKEDFINNIKGLAETSETITELDILDSVKDKKNSAMNCDEDEDDEDGNDYDAEISKTSHDQMLKSFETIRSGLQFEENTPKGVFGAFQRCETHYEGKHFFKQKNSDKINRLYQ</sequence>
<keyword evidence="2" id="KW-1185">Reference proteome</keyword>
<gene>
    <name evidence="1" type="ORF">AVEN_28959_1</name>
</gene>
<accession>A0A4Y2AKZ6</accession>
<dbReference type="Proteomes" id="UP000499080">
    <property type="component" value="Unassembled WGS sequence"/>
</dbReference>
<organism evidence="1 2">
    <name type="scientific">Araneus ventricosus</name>
    <name type="common">Orbweaver spider</name>
    <name type="synonym">Epeira ventricosa</name>
    <dbReference type="NCBI Taxonomy" id="182803"/>
    <lineage>
        <taxon>Eukaryota</taxon>
        <taxon>Metazoa</taxon>
        <taxon>Ecdysozoa</taxon>
        <taxon>Arthropoda</taxon>
        <taxon>Chelicerata</taxon>
        <taxon>Arachnida</taxon>
        <taxon>Araneae</taxon>
        <taxon>Araneomorphae</taxon>
        <taxon>Entelegynae</taxon>
        <taxon>Araneoidea</taxon>
        <taxon>Araneidae</taxon>
        <taxon>Araneus</taxon>
    </lineage>
</organism>
<reference evidence="1 2" key="1">
    <citation type="journal article" date="2019" name="Sci. Rep.">
        <title>Orb-weaving spider Araneus ventricosus genome elucidates the spidroin gene catalogue.</title>
        <authorList>
            <person name="Kono N."/>
            <person name="Nakamura H."/>
            <person name="Ohtoshi R."/>
            <person name="Moran D.A.P."/>
            <person name="Shinohara A."/>
            <person name="Yoshida Y."/>
            <person name="Fujiwara M."/>
            <person name="Mori M."/>
            <person name="Tomita M."/>
            <person name="Arakawa K."/>
        </authorList>
    </citation>
    <scope>NUCLEOTIDE SEQUENCE [LARGE SCALE GENOMIC DNA]</scope>
</reference>